<gene>
    <name evidence="3" type="ORF">CIK91_03975</name>
    <name evidence="2" type="ORF">PRRU23_12230</name>
</gene>
<name>A0AA37HXL1_SEGBR</name>
<evidence type="ECO:0000313" key="2">
    <source>
        <dbReference type="EMBL" id="GJG27523.1"/>
    </source>
</evidence>
<feature type="transmembrane region" description="Helical" evidence="1">
    <location>
        <begin position="18"/>
        <end position="35"/>
    </location>
</feature>
<keyword evidence="1" id="KW-0812">Transmembrane</keyword>
<keyword evidence="1" id="KW-0472">Membrane</keyword>
<evidence type="ECO:0000313" key="5">
    <source>
        <dbReference type="Proteomes" id="UP000887043"/>
    </source>
</evidence>
<protein>
    <submittedName>
        <fullName evidence="3">DUF4199 domain-containing protein</fullName>
    </submittedName>
</protein>
<reference evidence="2" key="2">
    <citation type="submission" date="2021-08" db="EMBL/GenBank/DDBJ databases">
        <title>Prevotella lacticifex sp. nov., isolated from rumen of cow.</title>
        <authorList>
            <person name="Shinkai T."/>
            <person name="Ikeyama N."/>
            <person name="Kumagai M."/>
            <person name="Ohmori H."/>
            <person name="Sakamoto M."/>
            <person name="Ohkuma M."/>
            <person name="Mitsumori M."/>
        </authorList>
    </citation>
    <scope>NUCLEOTIDE SEQUENCE</scope>
    <source>
        <strain evidence="2">DSM 11371</strain>
    </source>
</reference>
<proteinExistence type="predicted"/>
<comment type="caution">
    <text evidence="2">The sequence shown here is derived from an EMBL/GenBank/DDBJ whole genome shotgun (WGS) entry which is preliminary data.</text>
</comment>
<organism evidence="2 5">
    <name type="scientific">Segatella bryantii</name>
    <name type="common">Prevotella bryantii</name>
    <dbReference type="NCBI Taxonomy" id="77095"/>
    <lineage>
        <taxon>Bacteria</taxon>
        <taxon>Pseudomonadati</taxon>
        <taxon>Bacteroidota</taxon>
        <taxon>Bacteroidia</taxon>
        <taxon>Bacteroidales</taxon>
        <taxon>Prevotellaceae</taxon>
        <taxon>Segatella</taxon>
    </lineage>
</organism>
<feature type="transmembrane region" description="Helical" evidence="1">
    <location>
        <begin position="146"/>
        <end position="171"/>
    </location>
</feature>
<dbReference type="AlphaFoldDB" id="A0AA37HXL1"/>
<accession>A0AA37HXL1</accession>
<reference evidence="3 4" key="1">
    <citation type="submission" date="2017-08" db="EMBL/GenBank/DDBJ databases">
        <title>Comparative genomics of non-oral Prevotella species.</title>
        <authorList>
            <person name="Accetto T."/>
            <person name="Nograsek B."/>
            <person name="Avgustin G."/>
        </authorList>
    </citation>
    <scope>NUCLEOTIDE SEQUENCE [LARGE SCALE GENOMIC DNA]</scope>
    <source>
        <strain evidence="3 4">TC1-1</strain>
    </source>
</reference>
<dbReference type="Proteomes" id="UP000887043">
    <property type="component" value="Unassembled WGS sequence"/>
</dbReference>
<dbReference type="Pfam" id="PF13858">
    <property type="entry name" value="DUF4199"/>
    <property type="match status" value="1"/>
</dbReference>
<dbReference type="RefSeq" id="WP_006281276.1">
    <property type="nucleotide sequence ID" value="NZ_BPTR01000001.1"/>
</dbReference>
<keyword evidence="1" id="KW-1133">Transmembrane helix</keyword>
<evidence type="ECO:0000313" key="3">
    <source>
        <dbReference type="EMBL" id="OYP56177.1"/>
    </source>
</evidence>
<sequence>MITQQIIQQTRAFARQDGFFLSLVWIASFIGAMLAHKWPSLSLISFIFAISTPFVVSYTLKLFRDKALDGLISFRRAWFYAMETYFYATLILTVVQFAYFEWGDTVGFMTQINESVKIASEYYKQQGISAQEIKNMGEALTMMSSAAWASLFMIYELIFGCITSPIIALLMKRTKK</sequence>
<dbReference type="EMBL" id="NPJF01000024">
    <property type="protein sequence ID" value="OYP56177.1"/>
    <property type="molecule type" value="Genomic_DNA"/>
</dbReference>
<keyword evidence="4" id="KW-1185">Reference proteome</keyword>
<evidence type="ECO:0000256" key="1">
    <source>
        <dbReference type="SAM" id="Phobius"/>
    </source>
</evidence>
<feature type="transmembrane region" description="Helical" evidence="1">
    <location>
        <begin position="41"/>
        <end position="63"/>
    </location>
</feature>
<dbReference type="EMBL" id="BPTR01000001">
    <property type="protein sequence ID" value="GJG27523.1"/>
    <property type="molecule type" value="Genomic_DNA"/>
</dbReference>
<feature type="transmembrane region" description="Helical" evidence="1">
    <location>
        <begin position="84"/>
        <end position="100"/>
    </location>
</feature>
<dbReference type="Proteomes" id="UP000216189">
    <property type="component" value="Unassembled WGS sequence"/>
</dbReference>
<dbReference type="InterPro" id="IPR025250">
    <property type="entry name" value="DUF4199"/>
</dbReference>
<evidence type="ECO:0000313" key="4">
    <source>
        <dbReference type="Proteomes" id="UP000216189"/>
    </source>
</evidence>